<dbReference type="GO" id="GO:0004497">
    <property type="term" value="F:monooxygenase activity"/>
    <property type="evidence" value="ECO:0007669"/>
    <property type="project" value="InterPro"/>
</dbReference>
<dbReference type="SUPFAM" id="SSF48264">
    <property type="entry name" value="Cytochrome P450"/>
    <property type="match status" value="1"/>
</dbReference>
<evidence type="ECO:0000313" key="1">
    <source>
        <dbReference type="EMBL" id="EPQ50610.1"/>
    </source>
</evidence>
<dbReference type="RefSeq" id="XP_007870885.1">
    <property type="nucleotide sequence ID" value="XM_007872694.1"/>
</dbReference>
<dbReference type="GO" id="GO:0020037">
    <property type="term" value="F:heme binding"/>
    <property type="evidence" value="ECO:0007669"/>
    <property type="project" value="InterPro"/>
</dbReference>
<organism evidence="1 2">
    <name type="scientific">Gloeophyllum trabeum (strain ATCC 11539 / FP-39264 / Madison 617)</name>
    <name type="common">Brown rot fungus</name>
    <dbReference type="NCBI Taxonomy" id="670483"/>
    <lineage>
        <taxon>Eukaryota</taxon>
        <taxon>Fungi</taxon>
        <taxon>Dikarya</taxon>
        <taxon>Basidiomycota</taxon>
        <taxon>Agaricomycotina</taxon>
        <taxon>Agaricomycetes</taxon>
        <taxon>Gloeophyllales</taxon>
        <taxon>Gloeophyllaceae</taxon>
        <taxon>Gloeophyllum</taxon>
    </lineage>
</organism>
<dbReference type="EMBL" id="KB469314">
    <property type="protein sequence ID" value="EPQ50610.1"/>
    <property type="molecule type" value="Genomic_DNA"/>
</dbReference>
<dbReference type="InterPro" id="IPR036396">
    <property type="entry name" value="Cyt_P450_sf"/>
</dbReference>
<reference evidence="1 2" key="1">
    <citation type="journal article" date="2012" name="Science">
        <title>The Paleozoic origin of enzymatic lignin decomposition reconstructed from 31 fungal genomes.</title>
        <authorList>
            <person name="Floudas D."/>
            <person name="Binder M."/>
            <person name="Riley R."/>
            <person name="Barry K."/>
            <person name="Blanchette R.A."/>
            <person name="Henrissat B."/>
            <person name="Martinez A.T."/>
            <person name="Otillar R."/>
            <person name="Spatafora J.W."/>
            <person name="Yadav J.S."/>
            <person name="Aerts A."/>
            <person name="Benoit I."/>
            <person name="Boyd A."/>
            <person name="Carlson A."/>
            <person name="Copeland A."/>
            <person name="Coutinho P.M."/>
            <person name="de Vries R.P."/>
            <person name="Ferreira P."/>
            <person name="Findley K."/>
            <person name="Foster B."/>
            <person name="Gaskell J."/>
            <person name="Glotzer D."/>
            <person name="Gorecki P."/>
            <person name="Heitman J."/>
            <person name="Hesse C."/>
            <person name="Hori C."/>
            <person name="Igarashi K."/>
            <person name="Jurgens J.A."/>
            <person name="Kallen N."/>
            <person name="Kersten P."/>
            <person name="Kohler A."/>
            <person name="Kuees U."/>
            <person name="Kumar T.K.A."/>
            <person name="Kuo A."/>
            <person name="LaButti K."/>
            <person name="Larrondo L.F."/>
            <person name="Lindquist E."/>
            <person name="Ling A."/>
            <person name="Lombard V."/>
            <person name="Lucas S."/>
            <person name="Lundell T."/>
            <person name="Martin R."/>
            <person name="McLaughlin D.J."/>
            <person name="Morgenstern I."/>
            <person name="Morin E."/>
            <person name="Murat C."/>
            <person name="Nagy L.G."/>
            <person name="Nolan M."/>
            <person name="Ohm R.A."/>
            <person name="Patyshakuliyeva A."/>
            <person name="Rokas A."/>
            <person name="Ruiz-Duenas F.J."/>
            <person name="Sabat G."/>
            <person name="Salamov A."/>
            <person name="Samejima M."/>
            <person name="Schmutz J."/>
            <person name="Slot J.C."/>
            <person name="St John F."/>
            <person name="Stenlid J."/>
            <person name="Sun H."/>
            <person name="Sun S."/>
            <person name="Syed K."/>
            <person name="Tsang A."/>
            <person name="Wiebenga A."/>
            <person name="Young D."/>
            <person name="Pisabarro A."/>
            <person name="Eastwood D.C."/>
            <person name="Martin F."/>
            <person name="Cullen D."/>
            <person name="Grigoriev I.V."/>
            <person name="Hibbett D.S."/>
        </authorList>
    </citation>
    <scope>NUCLEOTIDE SEQUENCE [LARGE SCALE GENOMIC DNA]</scope>
    <source>
        <strain evidence="1 2">ATCC 11539</strain>
    </source>
</reference>
<dbReference type="OrthoDB" id="1470350at2759"/>
<dbReference type="GeneID" id="19309914"/>
<dbReference type="eggNOG" id="KOG0157">
    <property type="taxonomic scope" value="Eukaryota"/>
</dbReference>
<dbReference type="KEGG" id="gtr:GLOTRDRAFT_96877"/>
<proteinExistence type="predicted"/>
<dbReference type="AlphaFoldDB" id="S7R8G5"/>
<dbReference type="Proteomes" id="UP000030669">
    <property type="component" value="Unassembled WGS sequence"/>
</dbReference>
<dbReference type="GO" id="GO:0005506">
    <property type="term" value="F:iron ion binding"/>
    <property type="evidence" value="ECO:0007669"/>
    <property type="project" value="InterPro"/>
</dbReference>
<gene>
    <name evidence="1" type="ORF">GLOTRDRAFT_96877</name>
</gene>
<keyword evidence="2" id="KW-1185">Reference proteome</keyword>
<accession>S7R8G5</accession>
<name>S7R8G5_GLOTA</name>
<dbReference type="GO" id="GO:0016705">
    <property type="term" value="F:oxidoreductase activity, acting on paired donors, with incorporation or reduction of molecular oxygen"/>
    <property type="evidence" value="ECO:0007669"/>
    <property type="project" value="InterPro"/>
</dbReference>
<evidence type="ECO:0000313" key="2">
    <source>
        <dbReference type="Proteomes" id="UP000030669"/>
    </source>
</evidence>
<evidence type="ECO:0008006" key="3">
    <source>
        <dbReference type="Google" id="ProtNLM"/>
    </source>
</evidence>
<protein>
    <recommendedName>
        <fullName evidence="3">Cytochrome P450</fullName>
    </recommendedName>
</protein>
<dbReference type="Gene3D" id="1.10.630.10">
    <property type="entry name" value="Cytochrome P450"/>
    <property type="match status" value="1"/>
</dbReference>
<sequence>MWTPLLSAGLVVSVTWCSLRCISARKNVSYLPGMISVVAPTCALGGLLPKTFWDPRIDWHWKWRYTSTKNAALADYKYYKSQTIFCISLVSGPTHVHLVSACRKADPEREAGGVQTIRDERRAEVGFCSRALWGGNIVSSEHEVDKRHRRIAGPAFTGSTYALVVEETCKVTTRWSKANNGPRPSTDVRAIDHVTGKFALGIISRCGFGLPFPWSDPSSSEGGGSDGEKLATPRWVLSLPLNKLRSIEEAFVRSFIATKKAELGALAGYQKPKQDLLMRLMAASEAEGKNGLSDQELLRLALLSVSQDEQDKAGKHIMDVLGPDRDPVGRGPGVFRGSLAHGQNVSAVVFRTGSVHYAGQIETVVLSMPEEDGGGDLAIGPGVRLVVDFVGWLCFLALFLRDWRVDPVLREETAEAWRGSRDWHLGSVRCPYGLPGGGRCKFEKDRGNDWPKADEAKISRIDNDGEPRSNPVTQDRLSRETDEISKMIAQMWSVG</sequence>
<dbReference type="HOGENOM" id="CLU_551007_0_0_1"/>